<evidence type="ECO:0000256" key="1">
    <source>
        <dbReference type="SAM" id="MobiDB-lite"/>
    </source>
</evidence>
<dbReference type="EMBL" id="SOAN01000001">
    <property type="protein sequence ID" value="TDS87231.1"/>
    <property type="molecule type" value="Genomic_DNA"/>
</dbReference>
<evidence type="ECO:0000313" key="3">
    <source>
        <dbReference type="EMBL" id="TDS87231.1"/>
    </source>
</evidence>
<gene>
    <name evidence="3" type="ORF">EV640_10112</name>
</gene>
<protein>
    <submittedName>
        <fullName evidence="3">Uncharacterized protein</fullName>
    </submittedName>
</protein>
<evidence type="ECO:0000256" key="2">
    <source>
        <dbReference type="SAM" id="Phobius"/>
    </source>
</evidence>
<feature type="compositionally biased region" description="Basic and acidic residues" evidence="1">
    <location>
        <begin position="1"/>
        <end position="12"/>
    </location>
</feature>
<feature type="region of interest" description="Disordered" evidence="1">
    <location>
        <begin position="1"/>
        <end position="33"/>
    </location>
</feature>
<proteinExistence type="predicted"/>
<keyword evidence="2" id="KW-0472">Membrane</keyword>
<organism evidence="3 4">
    <name type="scientific">Nesterenkonia aurantiaca</name>
    <dbReference type="NCBI Taxonomy" id="1436010"/>
    <lineage>
        <taxon>Bacteria</taxon>
        <taxon>Bacillati</taxon>
        <taxon>Actinomycetota</taxon>
        <taxon>Actinomycetes</taxon>
        <taxon>Micrococcales</taxon>
        <taxon>Micrococcaceae</taxon>
        <taxon>Nesterenkonia</taxon>
    </lineage>
</organism>
<dbReference type="Proteomes" id="UP000294506">
    <property type="component" value="Unassembled WGS sequence"/>
</dbReference>
<evidence type="ECO:0000313" key="4">
    <source>
        <dbReference type="Proteomes" id="UP000294506"/>
    </source>
</evidence>
<sequence length="174" mass="18908">MNPRIRSERGPRDSAGSVEWFNGEMSSDDPVQPDFNAPRPPRRFVQARPRPLAVWLIFLILFVQGLAVVFNVIASAVASPPQVLDAAGQIALVVLYVLFGLILVVLGFRIFLGAQGARTPAMVLQLLIVVLSFSFFSSGAVPIGLAFLVPAAVALVLLFIRPTQVWLSETEPQD</sequence>
<feature type="transmembrane region" description="Helical" evidence="2">
    <location>
        <begin position="119"/>
        <end position="137"/>
    </location>
</feature>
<feature type="transmembrane region" description="Helical" evidence="2">
    <location>
        <begin position="52"/>
        <end position="78"/>
    </location>
</feature>
<reference evidence="3 4" key="1">
    <citation type="submission" date="2019-03" db="EMBL/GenBank/DDBJ databases">
        <title>Genomic Encyclopedia of Type Strains, Phase III (KMG-III): the genomes of soil and plant-associated and newly described type strains.</title>
        <authorList>
            <person name="Whitman W."/>
        </authorList>
    </citation>
    <scope>NUCLEOTIDE SEQUENCE [LARGE SCALE GENOMIC DNA]</scope>
    <source>
        <strain evidence="3 4">DSM 27373</strain>
    </source>
</reference>
<dbReference type="AlphaFoldDB" id="A0A4V3ECN9"/>
<comment type="caution">
    <text evidence="3">The sequence shown here is derived from an EMBL/GenBank/DDBJ whole genome shotgun (WGS) entry which is preliminary data.</text>
</comment>
<name>A0A4V3ECN9_9MICC</name>
<keyword evidence="2" id="KW-0812">Transmembrane</keyword>
<keyword evidence="4" id="KW-1185">Reference proteome</keyword>
<accession>A0A4V3ECN9</accession>
<feature type="transmembrane region" description="Helical" evidence="2">
    <location>
        <begin position="90"/>
        <end position="112"/>
    </location>
</feature>
<keyword evidence="2" id="KW-1133">Transmembrane helix</keyword>